<sequence length="180" mass="19947">MSAAEPADICPHRFLRTEDRVTVGPEGEADKTADGQSLATKEGRKPPPAQQEGKVLCCIVTVARRRRIVWIPSCLQVFALVFSLFLIAHPHQVQRPPATKESGPPACALQHHAPVPQLLGRPGAEGQQWPWTVELDSHVLQTMNMREPREGCLPKYLPWGLAQTKVELWSYLRAPKGKGP</sequence>
<feature type="region of interest" description="Disordered" evidence="1">
    <location>
        <begin position="20"/>
        <end position="50"/>
    </location>
</feature>
<keyword evidence="2" id="KW-0472">Membrane</keyword>
<dbReference type="EMBL" id="AKHW03000164">
    <property type="protein sequence ID" value="KYO48952.1"/>
    <property type="molecule type" value="Genomic_DNA"/>
</dbReference>
<dbReference type="Proteomes" id="UP000050525">
    <property type="component" value="Unassembled WGS sequence"/>
</dbReference>
<keyword evidence="4" id="KW-1185">Reference proteome</keyword>
<name>A0A151PIZ4_ALLMI</name>
<keyword evidence="2" id="KW-0812">Transmembrane</keyword>
<evidence type="ECO:0000256" key="2">
    <source>
        <dbReference type="SAM" id="Phobius"/>
    </source>
</evidence>
<evidence type="ECO:0000313" key="3">
    <source>
        <dbReference type="EMBL" id="KYO48952.1"/>
    </source>
</evidence>
<feature type="transmembrane region" description="Helical" evidence="2">
    <location>
        <begin position="68"/>
        <end position="88"/>
    </location>
</feature>
<dbReference type="AlphaFoldDB" id="A0A151PIZ4"/>
<evidence type="ECO:0000313" key="4">
    <source>
        <dbReference type="Proteomes" id="UP000050525"/>
    </source>
</evidence>
<evidence type="ECO:0000256" key="1">
    <source>
        <dbReference type="SAM" id="MobiDB-lite"/>
    </source>
</evidence>
<protein>
    <submittedName>
        <fullName evidence="3">Uncharacterized protein</fullName>
    </submittedName>
</protein>
<keyword evidence="2" id="KW-1133">Transmembrane helix</keyword>
<comment type="caution">
    <text evidence="3">The sequence shown here is derived from an EMBL/GenBank/DDBJ whole genome shotgun (WGS) entry which is preliminary data.</text>
</comment>
<reference evidence="3 4" key="1">
    <citation type="journal article" date="2012" name="Genome Biol.">
        <title>Sequencing three crocodilian genomes to illuminate the evolution of archosaurs and amniotes.</title>
        <authorList>
            <person name="St John J.A."/>
            <person name="Braun E.L."/>
            <person name="Isberg S.R."/>
            <person name="Miles L.G."/>
            <person name="Chong A.Y."/>
            <person name="Gongora J."/>
            <person name="Dalzell P."/>
            <person name="Moran C."/>
            <person name="Bed'hom B."/>
            <person name="Abzhanov A."/>
            <person name="Burgess S.C."/>
            <person name="Cooksey A.M."/>
            <person name="Castoe T.A."/>
            <person name="Crawford N.G."/>
            <person name="Densmore L.D."/>
            <person name="Drew J.C."/>
            <person name="Edwards S.V."/>
            <person name="Faircloth B.C."/>
            <person name="Fujita M.K."/>
            <person name="Greenwold M.J."/>
            <person name="Hoffmann F.G."/>
            <person name="Howard J.M."/>
            <person name="Iguchi T."/>
            <person name="Janes D.E."/>
            <person name="Khan S.Y."/>
            <person name="Kohno S."/>
            <person name="de Koning A.J."/>
            <person name="Lance S.L."/>
            <person name="McCarthy F.M."/>
            <person name="McCormack J.E."/>
            <person name="Merchant M.E."/>
            <person name="Peterson D.G."/>
            <person name="Pollock D.D."/>
            <person name="Pourmand N."/>
            <person name="Raney B.J."/>
            <person name="Roessler K.A."/>
            <person name="Sanford J.R."/>
            <person name="Sawyer R.H."/>
            <person name="Schmidt C.J."/>
            <person name="Triplett E.W."/>
            <person name="Tuberville T.D."/>
            <person name="Venegas-Anaya M."/>
            <person name="Howard J.T."/>
            <person name="Jarvis E.D."/>
            <person name="Guillette L.J.Jr."/>
            <person name="Glenn T.C."/>
            <person name="Green R.E."/>
            <person name="Ray D.A."/>
        </authorList>
    </citation>
    <scope>NUCLEOTIDE SEQUENCE [LARGE SCALE GENOMIC DNA]</scope>
    <source>
        <strain evidence="3">KSC_2009_1</strain>
    </source>
</reference>
<gene>
    <name evidence="3" type="ORF">Y1Q_0012293</name>
</gene>
<proteinExistence type="predicted"/>
<accession>A0A151PIZ4</accession>
<organism evidence="3 4">
    <name type="scientific">Alligator mississippiensis</name>
    <name type="common">American alligator</name>
    <dbReference type="NCBI Taxonomy" id="8496"/>
    <lineage>
        <taxon>Eukaryota</taxon>
        <taxon>Metazoa</taxon>
        <taxon>Chordata</taxon>
        <taxon>Craniata</taxon>
        <taxon>Vertebrata</taxon>
        <taxon>Euteleostomi</taxon>
        <taxon>Archelosauria</taxon>
        <taxon>Archosauria</taxon>
        <taxon>Crocodylia</taxon>
        <taxon>Alligatoridae</taxon>
        <taxon>Alligatorinae</taxon>
        <taxon>Alligator</taxon>
    </lineage>
</organism>